<evidence type="ECO:0000256" key="1">
    <source>
        <dbReference type="SAM" id="MobiDB-lite"/>
    </source>
</evidence>
<name>A0A6A5ZT79_9PLEO</name>
<feature type="compositionally biased region" description="Basic and acidic residues" evidence="1">
    <location>
        <begin position="44"/>
        <end position="70"/>
    </location>
</feature>
<reference evidence="2" key="1">
    <citation type="journal article" date="2020" name="Stud. Mycol.">
        <title>101 Dothideomycetes genomes: a test case for predicting lifestyles and emergence of pathogens.</title>
        <authorList>
            <person name="Haridas S."/>
            <person name="Albert R."/>
            <person name="Binder M."/>
            <person name="Bloem J."/>
            <person name="Labutti K."/>
            <person name="Salamov A."/>
            <person name="Andreopoulos B."/>
            <person name="Baker S."/>
            <person name="Barry K."/>
            <person name="Bills G."/>
            <person name="Bluhm B."/>
            <person name="Cannon C."/>
            <person name="Castanera R."/>
            <person name="Culley D."/>
            <person name="Daum C."/>
            <person name="Ezra D."/>
            <person name="Gonzalez J."/>
            <person name="Henrissat B."/>
            <person name="Kuo A."/>
            <person name="Liang C."/>
            <person name="Lipzen A."/>
            <person name="Lutzoni F."/>
            <person name="Magnuson J."/>
            <person name="Mondo S."/>
            <person name="Nolan M."/>
            <person name="Ohm R."/>
            <person name="Pangilinan J."/>
            <person name="Park H.-J."/>
            <person name="Ramirez L."/>
            <person name="Alfaro M."/>
            <person name="Sun H."/>
            <person name="Tritt A."/>
            <person name="Yoshinaga Y."/>
            <person name="Zwiers L.-H."/>
            <person name="Turgeon B."/>
            <person name="Goodwin S."/>
            <person name="Spatafora J."/>
            <person name="Crous P."/>
            <person name="Grigoriev I."/>
        </authorList>
    </citation>
    <scope>NUCLEOTIDE SEQUENCE</scope>
    <source>
        <strain evidence="2">CBS 627.86</strain>
    </source>
</reference>
<evidence type="ECO:0008006" key="4">
    <source>
        <dbReference type="Google" id="ProtNLM"/>
    </source>
</evidence>
<dbReference type="Pfam" id="PF13921">
    <property type="entry name" value="Myb_DNA-bind_6"/>
    <property type="match status" value="1"/>
</dbReference>
<keyword evidence="3" id="KW-1185">Reference proteome</keyword>
<dbReference type="Proteomes" id="UP000799770">
    <property type="component" value="Unassembled WGS sequence"/>
</dbReference>
<evidence type="ECO:0000313" key="2">
    <source>
        <dbReference type="EMBL" id="KAF2122456.1"/>
    </source>
</evidence>
<accession>A0A6A5ZT79</accession>
<dbReference type="EMBL" id="ML977310">
    <property type="protein sequence ID" value="KAF2122456.1"/>
    <property type="molecule type" value="Genomic_DNA"/>
</dbReference>
<sequence length="153" mass="18341">MAPKARPELGEILSPVNRPQSKTSKPRARRALKQKKPKVPSGRENAESKRKGDKTIRSKRKDNEEWQDEETKTLLARRTEREDFKDIGKLLNRTAKSCEKRYNEMRRVERERWTDEDDEKLLRLWFGLKGDKEIQEEAFRHKTLSQVRKRRIQ</sequence>
<organism evidence="2 3">
    <name type="scientific">Lophiotrema nucula</name>
    <dbReference type="NCBI Taxonomy" id="690887"/>
    <lineage>
        <taxon>Eukaryota</taxon>
        <taxon>Fungi</taxon>
        <taxon>Dikarya</taxon>
        <taxon>Ascomycota</taxon>
        <taxon>Pezizomycotina</taxon>
        <taxon>Dothideomycetes</taxon>
        <taxon>Pleosporomycetidae</taxon>
        <taxon>Pleosporales</taxon>
        <taxon>Lophiotremataceae</taxon>
        <taxon>Lophiotrema</taxon>
    </lineage>
</organism>
<feature type="compositionally biased region" description="Basic residues" evidence="1">
    <location>
        <begin position="24"/>
        <end position="38"/>
    </location>
</feature>
<protein>
    <recommendedName>
        <fullName evidence="4">Myb-like domain-containing protein</fullName>
    </recommendedName>
</protein>
<feature type="region of interest" description="Disordered" evidence="1">
    <location>
        <begin position="1"/>
        <end position="70"/>
    </location>
</feature>
<evidence type="ECO:0000313" key="3">
    <source>
        <dbReference type="Proteomes" id="UP000799770"/>
    </source>
</evidence>
<dbReference type="AlphaFoldDB" id="A0A6A5ZT79"/>
<gene>
    <name evidence="2" type="ORF">BDV96DRAFT_592993</name>
</gene>
<proteinExistence type="predicted"/>